<sequence>MRSGVRRFIPLLGIQRSSSSGCCILSRIFRAHFSIFRKTHKTMEQQTRVQMPSDIDAAPVGKYQQVASITPIRTRSMSTNSYENDGPSKEITDKQQELFRMKHNVHESRSPLSAAASPHKIGQKAIVMPKAMAI</sequence>
<gene>
    <name evidence="1" type="ORF">THRCLA_21111</name>
</gene>
<keyword evidence="2" id="KW-1185">Reference proteome</keyword>
<organism evidence="1 2">
    <name type="scientific">Thraustotheca clavata</name>
    <dbReference type="NCBI Taxonomy" id="74557"/>
    <lineage>
        <taxon>Eukaryota</taxon>
        <taxon>Sar</taxon>
        <taxon>Stramenopiles</taxon>
        <taxon>Oomycota</taxon>
        <taxon>Saprolegniomycetes</taxon>
        <taxon>Saprolegniales</taxon>
        <taxon>Achlyaceae</taxon>
        <taxon>Thraustotheca</taxon>
    </lineage>
</organism>
<dbReference type="EMBL" id="JNBS01000818">
    <property type="protein sequence ID" value="OQS03649.1"/>
    <property type="molecule type" value="Genomic_DNA"/>
</dbReference>
<evidence type="ECO:0000313" key="1">
    <source>
        <dbReference type="EMBL" id="OQS03649.1"/>
    </source>
</evidence>
<evidence type="ECO:0000313" key="2">
    <source>
        <dbReference type="Proteomes" id="UP000243217"/>
    </source>
</evidence>
<comment type="caution">
    <text evidence="1">The sequence shown here is derived from an EMBL/GenBank/DDBJ whole genome shotgun (WGS) entry which is preliminary data.</text>
</comment>
<dbReference type="AlphaFoldDB" id="A0A1W0A0B0"/>
<accession>A0A1W0A0B0</accession>
<name>A0A1W0A0B0_9STRA</name>
<dbReference type="OrthoDB" id="77205at2759"/>
<protein>
    <submittedName>
        <fullName evidence="1">Uncharacterized protein</fullName>
    </submittedName>
</protein>
<dbReference type="Proteomes" id="UP000243217">
    <property type="component" value="Unassembled WGS sequence"/>
</dbReference>
<proteinExistence type="predicted"/>
<reference evidence="1 2" key="1">
    <citation type="journal article" date="2014" name="Genome Biol. Evol.">
        <title>The secreted proteins of Achlya hypogyna and Thraustotheca clavata identify the ancestral oomycete secretome and reveal gene acquisitions by horizontal gene transfer.</title>
        <authorList>
            <person name="Misner I."/>
            <person name="Blouin N."/>
            <person name="Leonard G."/>
            <person name="Richards T.A."/>
            <person name="Lane C.E."/>
        </authorList>
    </citation>
    <scope>NUCLEOTIDE SEQUENCE [LARGE SCALE GENOMIC DNA]</scope>
    <source>
        <strain evidence="1 2">ATCC 34112</strain>
    </source>
</reference>